<gene>
    <name evidence="2" type="ORF">A3H78_02690</name>
</gene>
<evidence type="ECO:0000313" key="3">
    <source>
        <dbReference type="Proteomes" id="UP000177418"/>
    </source>
</evidence>
<evidence type="ECO:0000313" key="2">
    <source>
        <dbReference type="EMBL" id="OGK53218.1"/>
    </source>
</evidence>
<name>A0A1F7JC70_9BACT</name>
<protein>
    <submittedName>
        <fullName evidence="2">Uncharacterized protein</fullName>
    </submittedName>
</protein>
<dbReference type="EMBL" id="MGAV01000022">
    <property type="protein sequence ID" value="OGK53218.1"/>
    <property type="molecule type" value="Genomic_DNA"/>
</dbReference>
<feature type="transmembrane region" description="Helical" evidence="1">
    <location>
        <begin position="374"/>
        <end position="395"/>
    </location>
</feature>
<accession>A0A1F7JC70</accession>
<proteinExistence type="predicted"/>
<dbReference type="AlphaFoldDB" id="A0A1F7JC70"/>
<keyword evidence="1" id="KW-1133">Transmembrane helix</keyword>
<comment type="caution">
    <text evidence="2">The sequence shown here is derived from an EMBL/GenBank/DDBJ whole genome shotgun (WGS) entry which is preliminary data.</text>
</comment>
<organism evidence="2 3">
    <name type="scientific">Candidatus Roizmanbacteria bacterium RIFCSPLOWO2_02_FULL_36_11</name>
    <dbReference type="NCBI Taxonomy" id="1802071"/>
    <lineage>
        <taxon>Bacteria</taxon>
        <taxon>Candidatus Roizmaniibacteriota</taxon>
    </lineage>
</organism>
<sequence length="407" mass="45058">MVKKLLFVIIFIFFYHQFSEQSFASSKAYQCLQKNERCDNSIRGAILHCCSGPDGCIKDPYSPYSYCDLEIKKLKSGDMCQSSRIPASFPPCESGNCVKDNWSGDSFCDTVPKCLSDGMRCGVSIPSDFRRWPPCCNSKCNKDPNSTNNYCGDIPPDPDPLVNCGDARNPNAERCCFKMTEKLTNIEKIEVQLKDIKDTCYLGFEVGMIKWKGVCPFELVTNILITVVGLSKHIPGVNRTINNNTFVYSICTNGKPMVSNIMGSQTRSAISVADLASPSCKCTFSASEKMCITYFSDSQSAERKACLNCFENGGVWSALGCIYYSWNDFASKTLFGLVLALAGLFALSCIIYTSIRIQISRGNPEIIKKAQDTLTSCIVGLLLIIFSVFILKVIGVDILRIPNFLSK</sequence>
<feature type="transmembrane region" description="Helical" evidence="1">
    <location>
        <begin position="334"/>
        <end position="353"/>
    </location>
</feature>
<keyword evidence="1" id="KW-0472">Membrane</keyword>
<dbReference type="Proteomes" id="UP000177418">
    <property type="component" value="Unassembled WGS sequence"/>
</dbReference>
<reference evidence="2 3" key="1">
    <citation type="journal article" date="2016" name="Nat. Commun.">
        <title>Thousands of microbial genomes shed light on interconnected biogeochemical processes in an aquifer system.</title>
        <authorList>
            <person name="Anantharaman K."/>
            <person name="Brown C.T."/>
            <person name="Hug L.A."/>
            <person name="Sharon I."/>
            <person name="Castelle C.J."/>
            <person name="Probst A.J."/>
            <person name="Thomas B.C."/>
            <person name="Singh A."/>
            <person name="Wilkins M.J."/>
            <person name="Karaoz U."/>
            <person name="Brodie E.L."/>
            <person name="Williams K.H."/>
            <person name="Hubbard S.S."/>
            <person name="Banfield J.F."/>
        </authorList>
    </citation>
    <scope>NUCLEOTIDE SEQUENCE [LARGE SCALE GENOMIC DNA]</scope>
</reference>
<evidence type="ECO:0000256" key="1">
    <source>
        <dbReference type="SAM" id="Phobius"/>
    </source>
</evidence>
<keyword evidence="1" id="KW-0812">Transmembrane</keyword>